<proteinExistence type="inferred from homology"/>
<dbReference type="PROSITE" id="PS52035">
    <property type="entry name" value="PEPTIDASE_M14"/>
    <property type="match status" value="1"/>
</dbReference>
<evidence type="ECO:0000256" key="4">
    <source>
        <dbReference type="ARBA" id="ARBA00022801"/>
    </source>
</evidence>
<keyword evidence="8" id="KW-0732">Signal</keyword>
<keyword evidence="6" id="KW-0482">Metalloprotease</keyword>
<evidence type="ECO:0000256" key="5">
    <source>
        <dbReference type="ARBA" id="ARBA00022833"/>
    </source>
</evidence>
<evidence type="ECO:0000256" key="6">
    <source>
        <dbReference type="ARBA" id="ARBA00023049"/>
    </source>
</evidence>
<keyword evidence="11" id="KW-1185">Reference proteome</keyword>
<keyword evidence="5" id="KW-0862">Zinc</keyword>
<dbReference type="GO" id="GO:0005615">
    <property type="term" value="C:extracellular space"/>
    <property type="evidence" value="ECO:0007669"/>
    <property type="project" value="TreeGrafter"/>
</dbReference>
<evidence type="ECO:0000256" key="8">
    <source>
        <dbReference type="SAM" id="SignalP"/>
    </source>
</evidence>
<evidence type="ECO:0000256" key="7">
    <source>
        <dbReference type="PROSITE-ProRule" id="PRU01379"/>
    </source>
</evidence>
<dbReference type="STRING" id="796620.VIBC2010_02231"/>
<dbReference type="EMBL" id="AEIU01000008">
    <property type="protein sequence ID" value="EFP98303.1"/>
    <property type="molecule type" value="Genomic_DNA"/>
</dbReference>
<gene>
    <name evidence="10" type="ORF">VIBC2010_02231</name>
</gene>
<dbReference type="eggNOG" id="COG2866">
    <property type="taxonomic scope" value="Bacteria"/>
</dbReference>
<organism evidence="10 11">
    <name type="scientific">Vibrio caribbeanicus ATCC BAA-2122</name>
    <dbReference type="NCBI Taxonomy" id="796620"/>
    <lineage>
        <taxon>Bacteria</taxon>
        <taxon>Pseudomonadati</taxon>
        <taxon>Pseudomonadota</taxon>
        <taxon>Gammaproteobacteria</taxon>
        <taxon>Vibrionales</taxon>
        <taxon>Vibrionaceae</taxon>
        <taxon>Vibrio</taxon>
    </lineage>
</organism>
<comment type="caution">
    <text evidence="10">The sequence shown here is derived from an EMBL/GenBank/DDBJ whole genome shotgun (WGS) entry which is preliminary data.</text>
</comment>
<dbReference type="OrthoDB" id="5294005at2"/>
<evidence type="ECO:0000259" key="9">
    <source>
        <dbReference type="PROSITE" id="PS52035"/>
    </source>
</evidence>
<feature type="signal peptide" evidence="8">
    <location>
        <begin position="1"/>
        <end position="20"/>
    </location>
</feature>
<dbReference type="AlphaFoldDB" id="E3BF50"/>
<evidence type="ECO:0000256" key="1">
    <source>
        <dbReference type="ARBA" id="ARBA00001947"/>
    </source>
</evidence>
<evidence type="ECO:0000256" key="3">
    <source>
        <dbReference type="ARBA" id="ARBA00022670"/>
    </source>
</evidence>
<comment type="cofactor">
    <cofactor evidence="1">
        <name>Zn(2+)</name>
        <dbReference type="ChEBI" id="CHEBI:29105"/>
    </cofactor>
</comment>
<reference evidence="10 11" key="1">
    <citation type="journal article" date="2012" name="Int. J. Syst. Evol. Microbiol.">
        <title>Vibrio caribbeanicus sp. nov., isolated from the marine sponge Scleritoderma cyanea.</title>
        <authorList>
            <person name="Hoffmann M."/>
            <person name="Monday S.R."/>
            <person name="Allard M.W."/>
            <person name="Strain E.A."/>
            <person name="Whittaker P."/>
            <person name="Naum M."/>
            <person name="McCarthy P.J."/>
            <person name="Lopez J.V."/>
            <person name="Fischer M."/>
            <person name="Brown E.W."/>
        </authorList>
    </citation>
    <scope>NUCLEOTIDE SEQUENCE [LARGE SCALE GENOMIC DNA]</scope>
    <source>
        <strain evidence="10 11">ATCC BAA-2122</strain>
    </source>
</reference>
<name>E3BF50_9VIBR</name>
<dbReference type="GO" id="GO:0008270">
    <property type="term" value="F:zinc ion binding"/>
    <property type="evidence" value="ECO:0007669"/>
    <property type="project" value="InterPro"/>
</dbReference>
<dbReference type="GO" id="GO:0006508">
    <property type="term" value="P:proteolysis"/>
    <property type="evidence" value="ECO:0007669"/>
    <property type="project" value="UniProtKB-KW"/>
</dbReference>
<keyword evidence="4" id="KW-0378">Hydrolase</keyword>
<feature type="chain" id="PRO_5003166624" evidence="8">
    <location>
        <begin position="21"/>
        <end position="514"/>
    </location>
</feature>
<dbReference type="PANTHER" id="PTHR11705">
    <property type="entry name" value="PROTEASE FAMILY M14 CARBOXYPEPTIDASE A,B"/>
    <property type="match status" value="1"/>
</dbReference>
<feature type="active site" description="Proton donor/acceptor" evidence="7">
    <location>
        <position position="285"/>
    </location>
</feature>
<dbReference type="PROSITE" id="PS51257">
    <property type="entry name" value="PROKAR_LIPOPROTEIN"/>
    <property type="match status" value="1"/>
</dbReference>
<dbReference type="SMART" id="SM00631">
    <property type="entry name" value="Zn_pept"/>
    <property type="match status" value="1"/>
</dbReference>
<accession>E3BF50</accession>
<dbReference type="Proteomes" id="UP000002943">
    <property type="component" value="Unassembled WGS sequence"/>
</dbReference>
<evidence type="ECO:0000313" key="10">
    <source>
        <dbReference type="EMBL" id="EFP98303.1"/>
    </source>
</evidence>
<dbReference type="Gene3D" id="3.40.630.10">
    <property type="entry name" value="Zn peptidases"/>
    <property type="match status" value="1"/>
</dbReference>
<dbReference type="PANTHER" id="PTHR11705:SF143">
    <property type="entry name" value="SLL0236 PROTEIN"/>
    <property type="match status" value="1"/>
</dbReference>
<evidence type="ECO:0000313" key="11">
    <source>
        <dbReference type="Proteomes" id="UP000002943"/>
    </source>
</evidence>
<dbReference type="InterPro" id="IPR000834">
    <property type="entry name" value="Peptidase_M14"/>
</dbReference>
<keyword evidence="10" id="KW-0121">Carboxypeptidase</keyword>
<feature type="domain" description="Peptidase M14" evidence="9">
    <location>
        <begin position="35"/>
        <end position="319"/>
    </location>
</feature>
<sequence>MKLKRLTMLLVAVMACHSYAATSYIQTPFEKSNNKKLPNSQQVDAFLKQLSDDSNKVSELKIGTSAGGREINALLISKDSKFLTSGKSDSSKATVMLIGSQHGNEPAGAEALQKLAAELAFDNESTLLDNLNLVVIPLANPDGRDLHSRYNANRENPNIDYSALASPETLIYVKALRKFKPNVIFDIHESGIEKSVLTGKQGYFTDVHAQYEVGNNPNIAPELLAYSEEFFLPQLIDATSRAGLPAKRYLGEITHLDQPVKRGGIGITNFRNYAAMRGILSVLVENRLDSKNGDYPTPRNIERRVKNQLISTQTFLNLVSANHDKIIQLTEQSQYKSQYKSQQKPRNIYLDVSFEPNSEKIVKKVPLTKKETGQAVEMSFTNFDKISGEEQVVLPKAYVVAKHQESFRGWLDKHGIAYQVIEEPQEQEVGVLSVENLNISPKGRLGIRRFVDLDLNEVNKQVLLKKGDLVVPMTQPLGTLAGLMLDPRSSSSIFQEPAWQGYLKDSPLPIYTIR</sequence>
<evidence type="ECO:0000256" key="2">
    <source>
        <dbReference type="ARBA" id="ARBA00005988"/>
    </source>
</evidence>
<keyword evidence="3" id="KW-0645">Protease</keyword>
<comment type="similarity">
    <text evidence="2 7">Belongs to the peptidase M14 family.</text>
</comment>
<protein>
    <submittedName>
        <fullName evidence="10">Zinc carboxypeptidase family protein</fullName>
    </submittedName>
</protein>
<dbReference type="RefSeq" id="WP_009599509.1">
    <property type="nucleotide sequence ID" value="NZ_AEIU01000008.1"/>
</dbReference>
<dbReference type="GO" id="GO:0004181">
    <property type="term" value="F:metallocarboxypeptidase activity"/>
    <property type="evidence" value="ECO:0007669"/>
    <property type="project" value="InterPro"/>
</dbReference>
<dbReference type="Pfam" id="PF00246">
    <property type="entry name" value="Peptidase_M14"/>
    <property type="match status" value="1"/>
</dbReference>
<dbReference type="SUPFAM" id="SSF53187">
    <property type="entry name" value="Zn-dependent exopeptidases"/>
    <property type="match status" value="1"/>
</dbReference>